<evidence type="ECO:0000256" key="2">
    <source>
        <dbReference type="SAM" id="Phobius"/>
    </source>
</evidence>
<dbReference type="EMBL" id="CM015729">
    <property type="protein sequence ID" value="KAF3703172.1"/>
    <property type="molecule type" value="Genomic_DNA"/>
</dbReference>
<evidence type="ECO:0000313" key="5">
    <source>
        <dbReference type="EMBL" id="KAF3703172.1"/>
    </source>
</evidence>
<dbReference type="InterPro" id="IPR013783">
    <property type="entry name" value="Ig-like_fold"/>
</dbReference>
<keyword evidence="6" id="KW-1185">Reference proteome</keyword>
<protein>
    <recommendedName>
        <fullName evidence="4">Ig-like domain-containing protein</fullName>
    </recommendedName>
</protein>
<keyword evidence="2" id="KW-0812">Transmembrane</keyword>
<dbReference type="Gene3D" id="2.60.40.10">
    <property type="entry name" value="Immunoglobulins"/>
    <property type="match status" value="1"/>
</dbReference>
<dbReference type="SUPFAM" id="SSF48726">
    <property type="entry name" value="Immunoglobulin"/>
    <property type="match status" value="2"/>
</dbReference>
<dbReference type="GO" id="GO:0042289">
    <property type="term" value="F:MHC class II protein binding"/>
    <property type="evidence" value="ECO:0007669"/>
    <property type="project" value="TreeGrafter"/>
</dbReference>
<dbReference type="SMART" id="SM00409">
    <property type="entry name" value="IG"/>
    <property type="match status" value="1"/>
</dbReference>
<dbReference type="Proteomes" id="UP000503349">
    <property type="component" value="Chromosome 18"/>
</dbReference>
<dbReference type="GO" id="GO:0070374">
    <property type="term" value="P:positive regulation of ERK1 and ERK2 cascade"/>
    <property type="evidence" value="ECO:0007669"/>
    <property type="project" value="TreeGrafter"/>
</dbReference>
<sequence>MERKTERRAMVQYKKTKWIKTSLSFILMLQLRVTEGQDSSFTVRVGDDITLPCENRVKDQDICSTSTWLVSKTRSSPVVELVSHGNVKIQPHRLSVTEKCSLVITKVTVEDVGQYSCRQYNDSGQQQGPDAVVNLLVINIYELKDDGDKVTLSCSVLTYESCRHTVQWLYQGNESNVTDLRSEQDKCSSAVIFSTSHLDQTAKFKESFRCNITDDNSGNQLLCGLTPNSSCEKPATLKKDATSITHRKHDRLTPKNGTLELWVYIVVAVAVAVLLLITVGVLAKLRTTKGNKKTEMENNTTQRLNPAVTQPEPESSQDTTDPEDDVAYVSISFIKSNSKVQDQSCDEACEGGAVTYSTVNLASSADASSDPSDLYATVNKSKKLKTEAPV</sequence>
<dbReference type="InterPro" id="IPR036179">
    <property type="entry name" value="Ig-like_dom_sf"/>
</dbReference>
<feature type="region of interest" description="Disordered" evidence="1">
    <location>
        <begin position="291"/>
        <end position="322"/>
    </location>
</feature>
<reference evidence="6" key="2">
    <citation type="submission" date="2019-02" db="EMBL/GenBank/DDBJ databases">
        <title>Opniocepnalus argus Var Kimnra genome.</title>
        <authorList>
            <person name="Zhou C."/>
            <person name="Xiao S."/>
        </authorList>
    </citation>
    <scope>NUCLEOTIDE SEQUENCE [LARGE SCALE GENOMIC DNA]</scope>
</reference>
<dbReference type="GO" id="GO:0045121">
    <property type="term" value="C:membrane raft"/>
    <property type="evidence" value="ECO:0007669"/>
    <property type="project" value="TreeGrafter"/>
</dbReference>
<accession>A0A6G1QKU4</accession>
<keyword evidence="2" id="KW-1133">Transmembrane helix</keyword>
<keyword evidence="3" id="KW-0732">Signal</keyword>
<feature type="domain" description="Ig-like" evidence="4">
    <location>
        <begin position="31"/>
        <end position="118"/>
    </location>
</feature>
<dbReference type="GO" id="GO:0042110">
    <property type="term" value="P:T cell activation"/>
    <property type="evidence" value="ECO:0007669"/>
    <property type="project" value="TreeGrafter"/>
</dbReference>
<keyword evidence="2" id="KW-0472">Membrane</keyword>
<dbReference type="AlphaFoldDB" id="A0A6G1QKU4"/>
<dbReference type="InterPro" id="IPR013106">
    <property type="entry name" value="Ig_V-set"/>
</dbReference>
<dbReference type="Pfam" id="PF07686">
    <property type="entry name" value="V-set"/>
    <property type="match status" value="1"/>
</dbReference>
<dbReference type="PROSITE" id="PS50835">
    <property type="entry name" value="IG_LIKE"/>
    <property type="match status" value="2"/>
</dbReference>
<dbReference type="PANTHER" id="PTHR11422">
    <property type="entry name" value="T-CELL SURFACE GLYCOPROTEIN CD4"/>
    <property type="match status" value="1"/>
</dbReference>
<gene>
    <name evidence="5" type="ORF">EXN66_Car018860</name>
</gene>
<feature type="chain" id="PRO_5026340787" description="Ig-like domain-containing protein" evidence="3">
    <location>
        <begin position="37"/>
        <end position="390"/>
    </location>
</feature>
<evidence type="ECO:0000256" key="1">
    <source>
        <dbReference type="SAM" id="MobiDB-lite"/>
    </source>
</evidence>
<dbReference type="InterPro" id="IPR003599">
    <property type="entry name" value="Ig_sub"/>
</dbReference>
<dbReference type="InterPro" id="IPR007110">
    <property type="entry name" value="Ig-like_dom"/>
</dbReference>
<feature type="domain" description="Ig-like" evidence="4">
    <location>
        <begin position="129"/>
        <end position="226"/>
    </location>
</feature>
<feature type="signal peptide" evidence="3">
    <location>
        <begin position="1"/>
        <end position="36"/>
    </location>
</feature>
<dbReference type="GO" id="GO:1990782">
    <property type="term" value="F:protein tyrosine kinase binding"/>
    <property type="evidence" value="ECO:0007669"/>
    <property type="project" value="TreeGrafter"/>
</dbReference>
<dbReference type="GO" id="GO:0035723">
    <property type="term" value="P:interleukin-15-mediated signaling pathway"/>
    <property type="evidence" value="ECO:0007669"/>
    <property type="project" value="TreeGrafter"/>
</dbReference>
<evidence type="ECO:0000256" key="3">
    <source>
        <dbReference type="SAM" id="SignalP"/>
    </source>
</evidence>
<dbReference type="PANTHER" id="PTHR11422:SF5">
    <property type="entry name" value="DIVERSE IMMUNOGLOBULIN DOMAIN-CONTAINING PROTEIN 1.1 ISOFORM X1-RELATED"/>
    <property type="match status" value="1"/>
</dbReference>
<reference evidence="5 6" key="1">
    <citation type="submission" date="2019-02" db="EMBL/GenBank/DDBJ databases">
        <title>Opniocepnalus argus genome.</title>
        <authorList>
            <person name="Zhou C."/>
            <person name="Xiao S."/>
        </authorList>
    </citation>
    <scope>NUCLEOTIDE SEQUENCE [LARGE SCALE GENOMIC DNA]</scope>
    <source>
        <strain evidence="5">OARG1902GOOAL</strain>
        <tissue evidence="5">Muscle</tissue>
    </source>
</reference>
<evidence type="ECO:0000313" key="6">
    <source>
        <dbReference type="Proteomes" id="UP000503349"/>
    </source>
</evidence>
<feature type="transmembrane region" description="Helical" evidence="2">
    <location>
        <begin position="261"/>
        <end position="283"/>
    </location>
</feature>
<dbReference type="GO" id="GO:0009897">
    <property type="term" value="C:external side of plasma membrane"/>
    <property type="evidence" value="ECO:0007669"/>
    <property type="project" value="TreeGrafter"/>
</dbReference>
<proteinExistence type="predicted"/>
<name>A0A6G1QKU4_CHAAH</name>
<feature type="compositionally biased region" description="Polar residues" evidence="1">
    <location>
        <begin position="297"/>
        <end position="319"/>
    </location>
</feature>
<organism evidence="5 6">
    <name type="scientific">Channa argus</name>
    <name type="common">Northern snakehead</name>
    <name type="synonym">Ophicephalus argus</name>
    <dbReference type="NCBI Taxonomy" id="215402"/>
    <lineage>
        <taxon>Eukaryota</taxon>
        <taxon>Metazoa</taxon>
        <taxon>Chordata</taxon>
        <taxon>Craniata</taxon>
        <taxon>Vertebrata</taxon>
        <taxon>Euteleostomi</taxon>
        <taxon>Actinopterygii</taxon>
        <taxon>Neopterygii</taxon>
        <taxon>Teleostei</taxon>
        <taxon>Neoteleostei</taxon>
        <taxon>Acanthomorphata</taxon>
        <taxon>Anabantaria</taxon>
        <taxon>Anabantiformes</taxon>
        <taxon>Channoidei</taxon>
        <taxon>Channidae</taxon>
        <taxon>Channa</taxon>
    </lineage>
</organism>
<evidence type="ECO:0000259" key="4">
    <source>
        <dbReference type="PROSITE" id="PS50835"/>
    </source>
</evidence>